<dbReference type="GO" id="GO:0003962">
    <property type="term" value="F:cystathionine gamma-synthase activity"/>
    <property type="evidence" value="ECO:0007669"/>
    <property type="project" value="UniProtKB-EC"/>
</dbReference>
<comment type="cofactor">
    <cofactor evidence="1">
        <name>pyridoxal 5'-phosphate</name>
        <dbReference type="ChEBI" id="CHEBI:597326"/>
    </cofactor>
</comment>
<dbReference type="EC" id="2.5.1.48" evidence="3"/>
<protein>
    <submittedName>
        <fullName evidence="3">Cystathionine gamma-synthase</fullName>
        <ecNumber evidence="3">2.5.1.48</ecNumber>
    </submittedName>
</protein>
<gene>
    <name evidence="3" type="primary">STR2</name>
    <name evidence="3" type="ORF">LTR16_001332</name>
</gene>
<organism evidence="3 4">
    <name type="scientific">Cryomyces antarcticus</name>
    <dbReference type="NCBI Taxonomy" id="329879"/>
    <lineage>
        <taxon>Eukaryota</taxon>
        <taxon>Fungi</taxon>
        <taxon>Dikarya</taxon>
        <taxon>Ascomycota</taxon>
        <taxon>Pezizomycotina</taxon>
        <taxon>Dothideomycetes</taxon>
        <taxon>Dothideomycetes incertae sedis</taxon>
        <taxon>Cryomyces</taxon>
    </lineage>
</organism>
<dbReference type="PANTHER" id="PTHR42699:SF1">
    <property type="entry name" value="CYSTATHIONINE GAMMA-SYNTHASE-RELATED"/>
    <property type="match status" value="1"/>
</dbReference>
<accession>A0ABR0M1N4</accession>
<dbReference type="InterPro" id="IPR015422">
    <property type="entry name" value="PyrdxlP-dep_Trfase_small"/>
</dbReference>
<comment type="caution">
    <text evidence="3">The sequence shown here is derived from an EMBL/GenBank/DDBJ whole genome shotgun (WGS) entry which is preliminary data.</text>
</comment>
<evidence type="ECO:0000313" key="3">
    <source>
        <dbReference type="EMBL" id="KAK5257198.1"/>
    </source>
</evidence>
<dbReference type="InterPro" id="IPR015424">
    <property type="entry name" value="PyrdxlP-dep_Trfase"/>
</dbReference>
<dbReference type="SUPFAM" id="SSF53383">
    <property type="entry name" value="PLP-dependent transferases"/>
    <property type="match status" value="1"/>
</dbReference>
<dbReference type="PANTHER" id="PTHR42699">
    <property type="match status" value="1"/>
</dbReference>
<evidence type="ECO:0000313" key="4">
    <source>
        <dbReference type="Proteomes" id="UP001357485"/>
    </source>
</evidence>
<dbReference type="EMBL" id="JAVRRA010008273">
    <property type="protein sequence ID" value="KAK5257198.1"/>
    <property type="molecule type" value="Genomic_DNA"/>
</dbReference>
<evidence type="ECO:0000256" key="2">
    <source>
        <dbReference type="ARBA" id="ARBA00022898"/>
    </source>
</evidence>
<keyword evidence="2" id="KW-0663">Pyridoxal phosphate</keyword>
<name>A0ABR0M1N4_9PEZI</name>
<evidence type="ECO:0000256" key="1">
    <source>
        <dbReference type="ARBA" id="ARBA00001933"/>
    </source>
</evidence>
<sequence length="624" mass="69876">MATATITTHNPLGQTIPPDTPHAISVSLPTWSANVGYEEGQDWVLSKMQTGYPRFFVHKSIDRFASAIVERFGHQDEKAILFPTRAIAARCLDFFHRQAPLLKPHQVRILDLVQIPRNVPADGVRRVSPRVSAVLFPKENFSIAKTFWQHSGDGVSSRRAEFCHKALDEGNLVEKGRAEEFQRTCKGPKRYQHRGASIDGTNAAHIPNGHKEMTPITNGASEVQEHAQFVEERFGRNLEISFADNAKLAIRRRIAGSLTVDGDLKEALEQPKDNDRMRDVPGFSEDDVYIYPTGMSSIFNTHRTMMIARGPMKSISYGFPYIDTLKILEKFGPGCQFYGHGSAEELDDLERRLASGERYLALFCEFPGNPLLITPDLQRIRNLADKYDFAVVVDETIGTLLNVHVLPHADVVVSSLSKIFSGESNVMGGSAVLNPRSRYYQLLKQTLAVEYEDNHWAEDSVFLERNSRDFVSRIDRINANAEAVCEVLMAHPRVKHVYYPKHSPTRHFYDHCRTPKGGYGGLLSATFYSVAEAAAFYDNLDTEKGPSLGTNFTLSSPYVLLAHYTELPWVSLALLSTLHHRAYMDFQAASYGVPAELVRFSVGLENTEELVATFRRALAAIPAS</sequence>
<proteinExistence type="predicted"/>
<reference evidence="3 4" key="1">
    <citation type="submission" date="2023-08" db="EMBL/GenBank/DDBJ databases">
        <title>Black Yeasts Isolated from many extreme environments.</title>
        <authorList>
            <person name="Coleine C."/>
            <person name="Stajich J.E."/>
            <person name="Selbmann L."/>
        </authorList>
    </citation>
    <scope>NUCLEOTIDE SEQUENCE [LARGE SCALE GENOMIC DNA]</scope>
    <source>
        <strain evidence="3 4">CCFEE 536</strain>
    </source>
</reference>
<dbReference type="InterPro" id="IPR015421">
    <property type="entry name" value="PyrdxlP-dep_Trfase_major"/>
</dbReference>
<dbReference type="InterPro" id="IPR000277">
    <property type="entry name" value="Cys/Met-Metab_PyrdxlP-dep_enz"/>
</dbReference>
<dbReference type="Pfam" id="PF01053">
    <property type="entry name" value="Cys_Met_Meta_PP"/>
    <property type="match status" value="1"/>
</dbReference>
<keyword evidence="4" id="KW-1185">Reference proteome</keyword>
<dbReference type="Proteomes" id="UP001357485">
    <property type="component" value="Unassembled WGS sequence"/>
</dbReference>
<keyword evidence="3" id="KW-0808">Transferase</keyword>
<dbReference type="Gene3D" id="3.40.640.10">
    <property type="entry name" value="Type I PLP-dependent aspartate aminotransferase-like (Major domain)"/>
    <property type="match status" value="1"/>
</dbReference>
<dbReference type="Gene3D" id="3.90.1150.10">
    <property type="entry name" value="Aspartate Aminotransferase, domain 1"/>
    <property type="match status" value="1"/>
</dbReference>
<dbReference type="InterPro" id="IPR051750">
    <property type="entry name" value="Trans-sulfuration_enzymes"/>
</dbReference>